<organism evidence="2 3">
    <name type="scientific">Roridomyces roridus</name>
    <dbReference type="NCBI Taxonomy" id="1738132"/>
    <lineage>
        <taxon>Eukaryota</taxon>
        <taxon>Fungi</taxon>
        <taxon>Dikarya</taxon>
        <taxon>Basidiomycota</taxon>
        <taxon>Agaricomycotina</taxon>
        <taxon>Agaricomycetes</taxon>
        <taxon>Agaricomycetidae</taxon>
        <taxon>Agaricales</taxon>
        <taxon>Marasmiineae</taxon>
        <taxon>Mycenaceae</taxon>
        <taxon>Roridomyces</taxon>
    </lineage>
</organism>
<keyword evidence="3" id="KW-1185">Reference proteome</keyword>
<keyword evidence="1" id="KW-0812">Transmembrane</keyword>
<feature type="transmembrane region" description="Helical" evidence="1">
    <location>
        <begin position="124"/>
        <end position="142"/>
    </location>
</feature>
<keyword evidence="1" id="KW-0472">Membrane</keyword>
<accession>A0AAD7AZ81</accession>
<evidence type="ECO:0000256" key="1">
    <source>
        <dbReference type="SAM" id="Phobius"/>
    </source>
</evidence>
<proteinExistence type="predicted"/>
<evidence type="ECO:0000313" key="3">
    <source>
        <dbReference type="Proteomes" id="UP001221142"/>
    </source>
</evidence>
<dbReference type="EMBL" id="JARKIF010000094">
    <property type="protein sequence ID" value="KAJ7604643.1"/>
    <property type="molecule type" value="Genomic_DNA"/>
</dbReference>
<keyword evidence="1" id="KW-1133">Transmembrane helix</keyword>
<gene>
    <name evidence="2" type="ORF">FB45DRAFT_1070031</name>
</gene>
<dbReference type="Proteomes" id="UP001221142">
    <property type="component" value="Unassembled WGS sequence"/>
</dbReference>
<dbReference type="AlphaFoldDB" id="A0AAD7AZ81"/>
<sequence length="143" mass="14225">MSNATTTVPSNPPGCWANSLSALTACCTRFGGVQLSLPDSAIPACAYNNGTGFTPDDGSGSADSTSARWAGCVSTYFNTTASGESIITTCVDSQNQIATVTSKVPASTATSGGVSTTRSGAAPVLLGGMLFASAVLHVMSLAF</sequence>
<evidence type="ECO:0000313" key="2">
    <source>
        <dbReference type="EMBL" id="KAJ7604643.1"/>
    </source>
</evidence>
<name>A0AAD7AZ81_9AGAR</name>
<reference evidence="2" key="1">
    <citation type="submission" date="2023-03" db="EMBL/GenBank/DDBJ databases">
        <title>Massive genome expansion in bonnet fungi (Mycena s.s.) driven by repeated elements and novel gene families across ecological guilds.</title>
        <authorList>
            <consortium name="Lawrence Berkeley National Laboratory"/>
            <person name="Harder C.B."/>
            <person name="Miyauchi S."/>
            <person name="Viragh M."/>
            <person name="Kuo A."/>
            <person name="Thoen E."/>
            <person name="Andreopoulos B."/>
            <person name="Lu D."/>
            <person name="Skrede I."/>
            <person name="Drula E."/>
            <person name="Henrissat B."/>
            <person name="Morin E."/>
            <person name="Kohler A."/>
            <person name="Barry K."/>
            <person name="LaButti K."/>
            <person name="Morin E."/>
            <person name="Salamov A."/>
            <person name="Lipzen A."/>
            <person name="Mereny Z."/>
            <person name="Hegedus B."/>
            <person name="Baldrian P."/>
            <person name="Stursova M."/>
            <person name="Weitz H."/>
            <person name="Taylor A."/>
            <person name="Grigoriev I.V."/>
            <person name="Nagy L.G."/>
            <person name="Martin F."/>
            <person name="Kauserud H."/>
        </authorList>
    </citation>
    <scope>NUCLEOTIDE SEQUENCE</scope>
    <source>
        <strain evidence="2">9284</strain>
    </source>
</reference>
<comment type="caution">
    <text evidence="2">The sequence shown here is derived from an EMBL/GenBank/DDBJ whole genome shotgun (WGS) entry which is preliminary data.</text>
</comment>
<protein>
    <submittedName>
        <fullName evidence="2">Uncharacterized protein</fullName>
    </submittedName>
</protein>